<keyword evidence="1" id="KW-1133">Transmembrane helix</keyword>
<dbReference type="PANTHER" id="PTHR43646:SF3">
    <property type="entry name" value="SLR1566 PROTEIN"/>
    <property type="match status" value="1"/>
</dbReference>
<feature type="domain" description="Glycosyltransferase 2-like" evidence="2">
    <location>
        <begin position="8"/>
        <end position="178"/>
    </location>
</feature>
<dbReference type="RefSeq" id="WP_278018078.1">
    <property type="nucleotide sequence ID" value="NZ_JARRRY010000003.1"/>
</dbReference>
<evidence type="ECO:0000313" key="4">
    <source>
        <dbReference type="Proteomes" id="UP001218246"/>
    </source>
</evidence>
<reference evidence="3 4" key="1">
    <citation type="submission" date="2023-04" db="EMBL/GenBank/DDBJ databases">
        <title>Ectobacillus antri isolated from activated sludge.</title>
        <authorList>
            <person name="Yan P."/>
            <person name="Liu X."/>
        </authorList>
    </citation>
    <scope>NUCLEOTIDE SEQUENCE [LARGE SCALE GENOMIC DNA]</scope>
    <source>
        <strain evidence="3 4">C18H</strain>
    </source>
</reference>
<name>A0ABT6H5P7_9BACI</name>
<feature type="transmembrane region" description="Helical" evidence="1">
    <location>
        <begin position="246"/>
        <end position="271"/>
    </location>
</feature>
<evidence type="ECO:0000256" key="1">
    <source>
        <dbReference type="SAM" id="Phobius"/>
    </source>
</evidence>
<dbReference type="GO" id="GO:0016757">
    <property type="term" value="F:glycosyltransferase activity"/>
    <property type="evidence" value="ECO:0007669"/>
    <property type="project" value="UniProtKB-KW"/>
</dbReference>
<gene>
    <name evidence="3" type="ORF">P6P90_08140</name>
</gene>
<dbReference type="Gene3D" id="3.90.550.10">
    <property type="entry name" value="Spore Coat Polysaccharide Biosynthesis Protein SpsA, Chain A"/>
    <property type="match status" value="1"/>
</dbReference>
<organism evidence="3 4">
    <name type="scientific">Ectobacillus antri</name>
    <dbReference type="NCBI Taxonomy" id="2486280"/>
    <lineage>
        <taxon>Bacteria</taxon>
        <taxon>Bacillati</taxon>
        <taxon>Bacillota</taxon>
        <taxon>Bacilli</taxon>
        <taxon>Bacillales</taxon>
        <taxon>Bacillaceae</taxon>
        <taxon>Ectobacillus</taxon>
    </lineage>
</organism>
<sequence length="329" mass="38006">MNRTPLVSILVPMRNEEQNVRDLLLSIQSLSYPNFECIIINDKSTDQTWELLQQYTQGDSRFRILQGRTLPERWVGKVHACHQLSEVAQGDYFLFLDADARLTPDTLEASLSLMDQHKAKLLTGFPAFPVETLLSKLLVPLQHFIIYFHLPIVFANYTLRADTTAAHGAFMLFERDAYLHIGGHRSVQSSLVEDVHIARKMKEAGFRVILANITSYVSCFMYDSNQATWAGFTKNIFVGLGRSVPLVLFLSLFYTIFYIFPFILLVKGIYMPSLFLLLQRLYIDKNTQQKAYVSLLQPFALLTLIILMFYSMSLSLRKKRYEWKGRTYL</sequence>
<protein>
    <submittedName>
        <fullName evidence="3">Glycosyltransferase family 2 protein</fullName>
        <ecNumber evidence="3">2.4.-.-</ecNumber>
    </submittedName>
</protein>
<accession>A0ABT6H5P7</accession>
<proteinExistence type="predicted"/>
<keyword evidence="4" id="KW-1185">Reference proteome</keyword>
<keyword evidence="3" id="KW-0808">Transferase</keyword>
<dbReference type="Pfam" id="PF00535">
    <property type="entry name" value="Glycos_transf_2"/>
    <property type="match status" value="1"/>
</dbReference>
<keyword evidence="3" id="KW-0328">Glycosyltransferase</keyword>
<comment type="caution">
    <text evidence="3">The sequence shown here is derived from an EMBL/GenBank/DDBJ whole genome shotgun (WGS) entry which is preliminary data.</text>
</comment>
<dbReference type="CDD" id="cd06423">
    <property type="entry name" value="CESA_like"/>
    <property type="match status" value="1"/>
</dbReference>
<dbReference type="SUPFAM" id="SSF53448">
    <property type="entry name" value="Nucleotide-diphospho-sugar transferases"/>
    <property type="match status" value="1"/>
</dbReference>
<evidence type="ECO:0000259" key="2">
    <source>
        <dbReference type="Pfam" id="PF00535"/>
    </source>
</evidence>
<keyword evidence="1" id="KW-0812">Transmembrane</keyword>
<keyword evidence="1" id="KW-0472">Membrane</keyword>
<dbReference type="EMBL" id="JARULN010000005">
    <property type="protein sequence ID" value="MDG5753942.1"/>
    <property type="molecule type" value="Genomic_DNA"/>
</dbReference>
<feature type="transmembrane region" description="Helical" evidence="1">
    <location>
        <begin position="291"/>
        <end position="310"/>
    </location>
</feature>
<dbReference type="InterPro" id="IPR029044">
    <property type="entry name" value="Nucleotide-diphossugar_trans"/>
</dbReference>
<dbReference type="EC" id="2.4.-.-" evidence="3"/>
<dbReference type="Proteomes" id="UP001218246">
    <property type="component" value="Unassembled WGS sequence"/>
</dbReference>
<dbReference type="PANTHER" id="PTHR43646">
    <property type="entry name" value="GLYCOSYLTRANSFERASE"/>
    <property type="match status" value="1"/>
</dbReference>
<dbReference type="InterPro" id="IPR001173">
    <property type="entry name" value="Glyco_trans_2-like"/>
</dbReference>
<evidence type="ECO:0000313" key="3">
    <source>
        <dbReference type="EMBL" id="MDG5753942.1"/>
    </source>
</evidence>